<keyword evidence="1" id="KW-0472">Membrane</keyword>
<keyword evidence="1" id="KW-1133">Transmembrane helix</keyword>
<evidence type="ECO:0000313" key="3">
    <source>
        <dbReference type="Proteomes" id="UP001233271"/>
    </source>
</evidence>
<dbReference type="RefSeq" id="XP_060459583.1">
    <property type="nucleotide sequence ID" value="XM_060603273.1"/>
</dbReference>
<sequence>MDAAESLLTVSRLGLDHVGLDHVLDSIPFPLVIVFFFACLTFLFRWPTARPRLPKTHLVHLPSPRGDFVYLDTPSRRLVISSIPLLPPPLPKEKKTRPNQLKRLLSTYRPLRVVPEDAVEAMWGPSSPV</sequence>
<reference evidence="2" key="1">
    <citation type="journal article" date="2023" name="BMC Genomics">
        <title>Chromosome-level genome assemblies of Cutaneotrichosporon spp. (Trichosporonales, Basidiomycota) reveal imbalanced evolution between nucleotide sequences and chromosome synteny.</title>
        <authorList>
            <person name="Kobayashi Y."/>
            <person name="Kayamori A."/>
            <person name="Aoki K."/>
            <person name="Shiwa Y."/>
            <person name="Matsutani M."/>
            <person name="Fujita N."/>
            <person name="Sugita T."/>
            <person name="Iwasaki W."/>
            <person name="Tanaka N."/>
            <person name="Takashima M."/>
        </authorList>
    </citation>
    <scope>NUCLEOTIDE SEQUENCE</scope>
    <source>
        <strain evidence="2">HIS019</strain>
    </source>
</reference>
<evidence type="ECO:0000256" key="1">
    <source>
        <dbReference type="SAM" id="Phobius"/>
    </source>
</evidence>
<dbReference type="Proteomes" id="UP001233271">
    <property type="component" value="Chromosome 6"/>
</dbReference>
<evidence type="ECO:0000313" key="2">
    <source>
        <dbReference type="EMBL" id="BEI94318.1"/>
    </source>
</evidence>
<proteinExistence type="predicted"/>
<protein>
    <submittedName>
        <fullName evidence="2">Uncharacterized protein</fullName>
    </submittedName>
</protein>
<gene>
    <name evidence="2" type="ORF">CcaverHIS019_0607770</name>
</gene>
<keyword evidence="1" id="KW-0812">Transmembrane</keyword>
<dbReference type="AlphaFoldDB" id="A0AA48L9H3"/>
<dbReference type="KEGG" id="ccac:CcaHIS019_0607770"/>
<dbReference type="GeneID" id="85498188"/>
<dbReference type="EMBL" id="AP028217">
    <property type="protein sequence ID" value="BEI94318.1"/>
    <property type="molecule type" value="Genomic_DNA"/>
</dbReference>
<accession>A0AA48L9H3</accession>
<name>A0AA48L9H3_9TREE</name>
<feature type="transmembrane region" description="Helical" evidence="1">
    <location>
        <begin position="27"/>
        <end position="46"/>
    </location>
</feature>
<organism evidence="2 3">
    <name type="scientific">Cutaneotrichosporon cavernicola</name>
    <dbReference type="NCBI Taxonomy" id="279322"/>
    <lineage>
        <taxon>Eukaryota</taxon>
        <taxon>Fungi</taxon>
        <taxon>Dikarya</taxon>
        <taxon>Basidiomycota</taxon>
        <taxon>Agaricomycotina</taxon>
        <taxon>Tremellomycetes</taxon>
        <taxon>Trichosporonales</taxon>
        <taxon>Trichosporonaceae</taxon>
        <taxon>Cutaneotrichosporon</taxon>
    </lineage>
</organism>
<keyword evidence="3" id="KW-1185">Reference proteome</keyword>